<name>A0A6I4VYP4_9BACL</name>
<dbReference type="Pfam" id="PF02661">
    <property type="entry name" value="Fic"/>
    <property type="match status" value="1"/>
</dbReference>
<evidence type="ECO:0000313" key="3">
    <source>
        <dbReference type="Proteomes" id="UP000430692"/>
    </source>
</evidence>
<dbReference type="AlphaFoldDB" id="A0A6I4VYP4"/>
<proteinExistence type="predicted"/>
<dbReference type="InterPro" id="IPR003812">
    <property type="entry name" value="Fido"/>
</dbReference>
<evidence type="ECO:0000259" key="1">
    <source>
        <dbReference type="PROSITE" id="PS51459"/>
    </source>
</evidence>
<accession>A0A6I4VYP4</accession>
<dbReference type="InterPro" id="IPR053737">
    <property type="entry name" value="Type_II_TA_Toxin"/>
</dbReference>
<dbReference type="SUPFAM" id="SSF140931">
    <property type="entry name" value="Fic-like"/>
    <property type="match status" value="1"/>
</dbReference>
<protein>
    <submittedName>
        <fullName evidence="2">Type II toxin-antitoxin system death-on-curing family toxin</fullName>
    </submittedName>
</protein>
<dbReference type="InterPro" id="IPR006440">
    <property type="entry name" value="Doc"/>
</dbReference>
<gene>
    <name evidence="2" type="ORF">GSM42_07650</name>
</gene>
<dbReference type="RefSeq" id="WP_160800962.1">
    <property type="nucleotide sequence ID" value="NZ_WUUL01000004.1"/>
</dbReference>
<dbReference type="PROSITE" id="PS51459">
    <property type="entry name" value="FIDO"/>
    <property type="match status" value="1"/>
</dbReference>
<keyword evidence="3" id="KW-1185">Reference proteome</keyword>
<sequence length="132" mass="15162">MVRSLTAEQLLFLHYLVMERYDEKEHRGVIFPNRFYSLVEGPKTVVFGEEIHPTLWQKAGALVQSIVQEHPFVNGNKRTAFLALIYFLELNGYSLRLSNEDAVELMVRFATDDQLKGEDGPKHIGEIIKSIV</sequence>
<dbReference type="Gene3D" id="1.20.120.1870">
    <property type="entry name" value="Fic/DOC protein, Fido domain"/>
    <property type="match status" value="1"/>
</dbReference>
<dbReference type="GO" id="GO:0016301">
    <property type="term" value="F:kinase activity"/>
    <property type="evidence" value="ECO:0007669"/>
    <property type="project" value="InterPro"/>
</dbReference>
<dbReference type="EMBL" id="WUUL01000004">
    <property type="protein sequence ID" value="MXQ53604.1"/>
    <property type="molecule type" value="Genomic_DNA"/>
</dbReference>
<dbReference type="Proteomes" id="UP000430692">
    <property type="component" value="Unassembled WGS sequence"/>
</dbReference>
<dbReference type="PANTHER" id="PTHR39426:SF1">
    <property type="entry name" value="HOMOLOGY TO DEATH-ON-CURING PROTEIN OF PHAGE P1"/>
    <property type="match status" value="1"/>
</dbReference>
<feature type="domain" description="Fido" evidence="1">
    <location>
        <begin position="5"/>
        <end position="132"/>
    </location>
</feature>
<comment type="caution">
    <text evidence="2">The sequence shown here is derived from an EMBL/GenBank/DDBJ whole genome shotgun (WGS) entry which is preliminary data.</text>
</comment>
<dbReference type="NCBIfam" id="TIGR01550">
    <property type="entry name" value="DOC_P1"/>
    <property type="match status" value="1"/>
</dbReference>
<organism evidence="2 3">
    <name type="scientific">Shimazuella alba</name>
    <dbReference type="NCBI Taxonomy" id="2690964"/>
    <lineage>
        <taxon>Bacteria</taxon>
        <taxon>Bacillati</taxon>
        <taxon>Bacillota</taxon>
        <taxon>Bacilli</taxon>
        <taxon>Bacillales</taxon>
        <taxon>Thermoactinomycetaceae</taxon>
        <taxon>Shimazuella</taxon>
    </lineage>
</organism>
<reference evidence="2 3" key="1">
    <citation type="submission" date="2019-12" db="EMBL/GenBank/DDBJ databases">
        <title>Whole-genome analyses of novel actinobacteria.</title>
        <authorList>
            <person name="Sahin N."/>
            <person name="Saygin H."/>
        </authorList>
    </citation>
    <scope>NUCLEOTIDE SEQUENCE [LARGE SCALE GENOMIC DNA]</scope>
    <source>
        <strain evidence="2 3">KC615</strain>
    </source>
</reference>
<dbReference type="InterPro" id="IPR036597">
    <property type="entry name" value="Fido-like_dom_sf"/>
</dbReference>
<evidence type="ECO:0000313" key="2">
    <source>
        <dbReference type="EMBL" id="MXQ53604.1"/>
    </source>
</evidence>
<dbReference type="PANTHER" id="PTHR39426">
    <property type="entry name" value="HOMOLOGY TO DEATH-ON-CURING PROTEIN OF PHAGE P1"/>
    <property type="match status" value="1"/>
</dbReference>